<dbReference type="InterPro" id="IPR022329">
    <property type="entry name" value="TNFR_25"/>
</dbReference>
<dbReference type="SUPFAM" id="SSF57586">
    <property type="entry name" value="TNF receptor-like"/>
    <property type="match status" value="1"/>
</dbReference>
<name>A0A2C9KHD7_BIOGL</name>
<dbReference type="AlphaFoldDB" id="A0A2C9KHD7"/>
<evidence type="ECO:0000259" key="3">
    <source>
        <dbReference type="PROSITE" id="PS50050"/>
    </source>
</evidence>
<feature type="repeat" description="TNFR-Cys" evidence="1">
    <location>
        <begin position="92"/>
        <end position="137"/>
    </location>
</feature>
<evidence type="ECO:0000256" key="1">
    <source>
        <dbReference type="PROSITE-ProRule" id="PRU00206"/>
    </source>
</evidence>
<feature type="domain" description="TNFR-Cys" evidence="3">
    <location>
        <begin position="221"/>
        <end position="266"/>
    </location>
</feature>
<dbReference type="GO" id="GO:0005886">
    <property type="term" value="C:plasma membrane"/>
    <property type="evidence" value="ECO:0007669"/>
    <property type="project" value="TreeGrafter"/>
</dbReference>
<feature type="signal peptide" evidence="2">
    <location>
        <begin position="1"/>
        <end position="26"/>
    </location>
</feature>
<evidence type="ECO:0000313" key="5">
    <source>
        <dbReference type="Proteomes" id="UP000076420"/>
    </source>
</evidence>
<dbReference type="SMART" id="SM00208">
    <property type="entry name" value="TNFR"/>
    <property type="match status" value="4"/>
</dbReference>
<feature type="repeat" description="TNFR-Cys" evidence="1">
    <location>
        <begin position="221"/>
        <end position="266"/>
    </location>
</feature>
<dbReference type="Proteomes" id="UP000076420">
    <property type="component" value="Unassembled WGS sequence"/>
</dbReference>
<feature type="domain" description="TNFR-Cys" evidence="3">
    <location>
        <begin position="92"/>
        <end position="137"/>
    </location>
</feature>
<dbReference type="VEuPathDB" id="VectorBase:BGLB019727"/>
<accession>A0A2C9KHD7</accession>
<dbReference type="Gene3D" id="2.10.50.10">
    <property type="entry name" value="Tumor Necrosis Factor Receptor, subunit A, domain 2"/>
    <property type="match status" value="3"/>
</dbReference>
<keyword evidence="2" id="KW-0732">Signal</keyword>
<dbReference type="VEuPathDB" id="VectorBase:BGLAX_042228"/>
<dbReference type="PANTHER" id="PTHR47220:SF1">
    <property type="entry name" value="TUMOR NECROSIS FACTOR RECEPTOR SUPERFAMILY MEMBER 25"/>
    <property type="match status" value="1"/>
</dbReference>
<gene>
    <name evidence="4" type="primary">106055905</name>
</gene>
<protein>
    <recommendedName>
        <fullName evidence="3">TNFR-Cys domain-containing protein</fullName>
    </recommendedName>
</protein>
<dbReference type="InterPro" id="IPR001368">
    <property type="entry name" value="TNFR/NGFR_Cys_rich_reg"/>
</dbReference>
<sequence length="291" mass="32556">MYALFPNMLNIHIFFACCCLIVGSRPDFVCHKGQFVYFHYFGPPVCLECEPDTYMSEDNHTNINCSPCSWVNVHAFETLLKDCTATSDTVIGCIPGYYKTMDGAHGHVDLDCQRCKQCEGANSTVVRNCTETSDTVCCRRPGMFLEGDTHCSDNGEYVCQRGQFLDLSAPTGPKCLDCPPGTYSYKDNHRDTNCAPCTRPNAIEHEKVEFNCTSFSDSVIGCAEGFFRVVRHSLSYQDVDCLRCSHCEERQMYTARPCGETFDAVCCQRPGAMIQEIGEEGRGICLDEHTN</sequence>
<evidence type="ECO:0000313" key="4">
    <source>
        <dbReference type="EnsemblMetazoa" id="BGLB019727-PA"/>
    </source>
</evidence>
<dbReference type="CDD" id="cd00185">
    <property type="entry name" value="TNFRSF"/>
    <property type="match status" value="1"/>
</dbReference>
<dbReference type="PROSITE" id="PS50050">
    <property type="entry name" value="TNFR_NGFR_2"/>
    <property type="match status" value="2"/>
</dbReference>
<dbReference type="PANTHER" id="PTHR47220">
    <property type="entry name" value="TUMOR NECROSIS FACTOR RECEPTOR SUPERFAMILY MEMBER 25"/>
    <property type="match status" value="1"/>
</dbReference>
<organism evidence="4 5">
    <name type="scientific">Biomphalaria glabrata</name>
    <name type="common">Bloodfluke planorb</name>
    <name type="synonym">Freshwater snail</name>
    <dbReference type="NCBI Taxonomy" id="6526"/>
    <lineage>
        <taxon>Eukaryota</taxon>
        <taxon>Metazoa</taxon>
        <taxon>Spiralia</taxon>
        <taxon>Lophotrochozoa</taxon>
        <taxon>Mollusca</taxon>
        <taxon>Gastropoda</taxon>
        <taxon>Heterobranchia</taxon>
        <taxon>Euthyneura</taxon>
        <taxon>Panpulmonata</taxon>
        <taxon>Hygrophila</taxon>
        <taxon>Lymnaeoidea</taxon>
        <taxon>Planorbidae</taxon>
        <taxon>Biomphalaria</taxon>
    </lineage>
</organism>
<evidence type="ECO:0000256" key="2">
    <source>
        <dbReference type="SAM" id="SignalP"/>
    </source>
</evidence>
<dbReference type="EnsemblMetazoa" id="BGLB019727-RA">
    <property type="protein sequence ID" value="BGLB019727-PA"/>
    <property type="gene ID" value="BGLB019727"/>
</dbReference>
<proteinExistence type="predicted"/>
<comment type="caution">
    <text evidence="1">Lacks conserved residue(s) required for the propagation of feature annotation.</text>
</comment>
<feature type="chain" id="PRO_5012271204" description="TNFR-Cys domain-containing protein" evidence="2">
    <location>
        <begin position="27"/>
        <end position="291"/>
    </location>
</feature>
<dbReference type="Pfam" id="PF00020">
    <property type="entry name" value="TNFR_c6"/>
    <property type="match status" value="3"/>
</dbReference>
<dbReference type="KEGG" id="bgt:106055905"/>
<reference evidence="4" key="1">
    <citation type="submission" date="2020-05" db="UniProtKB">
        <authorList>
            <consortium name="EnsemblMetazoa"/>
        </authorList>
    </citation>
    <scope>IDENTIFICATION</scope>
    <source>
        <strain evidence="4">BB02</strain>
    </source>
</reference>